<dbReference type="PANTHER" id="PTHR48111">
    <property type="entry name" value="REGULATOR OF RPOS"/>
    <property type="match status" value="1"/>
</dbReference>
<dbReference type="SMART" id="SM00448">
    <property type="entry name" value="REC"/>
    <property type="match status" value="1"/>
</dbReference>
<keyword evidence="5" id="KW-1185">Reference proteome</keyword>
<dbReference type="Gene3D" id="3.40.50.2300">
    <property type="match status" value="1"/>
</dbReference>
<dbReference type="EMBL" id="JACSPP010000015">
    <property type="protein sequence ID" value="MBD8040129.1"/>
    <property type="molecule type" value="Genomic_DNA"/>
</dbReference>
<gene>
    <name evidence="4" type="ORF">H9625_06660</name>
</gene>
<reference evidence="4 5" key="1">
    <citation type="submission" date="2020-08" db="EMBL/GenBank/DDBJ databases">
        <title>A Genomic Blueprint of the Chicken Gut Microbiome.</title>
        <authorList>
            <person name="Gilroy R."/>
            <person name="Ravi A."/>
            <person name="Getino M."/>
            <person name="Pursley I."/>
            <person name="Horton D.L."/>
            <person name="Alikhan N.-F."/>
            <person name="Baker D."/>
            <person name="Gharbi K."/>
            <person name="Hall N."/>
            <person name="Watson M."/>
            <person name="Adriaenssens E.M."/>
            <person name="Foster-Nyarko E."/>
            <person name="Jarju S."/>
            <person name="Secka A."/>
            <person name="Antonio M."/>
            <person name="Oren A."/>
            <person name="Chaudhuri R."/>
            <person name="La Ragione R.M."/>
            <person name="Hildebrand F."/>
            <person name="Pallen M.J."/>
        </authorList>
    </citation>
    <scope>NUCLEOTIDE SEQUENCE [LARGE SCALE GENOMIC DNA]</scope>
    <source>
        <strain evidence="4 5">Sa1CVN1</strain>
    </source>
</reference>
<dbReference type="InterPro" id="IPR039420">
    <property type="entry name" value="WalR-like"/>
</dbReference>
<dbReference type="PROSITE" id="PS50110">
    <property type="entry name" value="RESPONSE_REGULATORY"/>
    <property type="match status" value="1"/>
</dbReference>
<evidence type="ECO:0000256" key="2">
    <source>
        <dbReference type="PROSITE-ProRule" id="PRU00169"/>
    </source>
</evidence>
<feature type="domain" description="Response regulatory" evidence="3">
    <location>
        <begin position="6"/>
        <end position="121"/>
    </location>
</feature>
<dbReference type="InterPro" id="IPR007492">
    <property type="entry name" value="LytTR_DNA-bd_dom"/>
</dbReference>
<accession>A0ABR8Y7H2</accession>
<dbReference type="Pfam" id="PF00072">
    <property type="entry name" value="Response_reg"/>
    <property type="match status" value="1"/>
</dbReference>
<sequence length="249" mass="28889">MEQIFRTVIVDDEESAIDNLSFELQRYSCVSVEGTARTGSLGLKVIEKTKPDLLFLDVELPDMTGMDVLARLRDQITWNMRVVFYTAYNKYVIDALRSAAFDFLQKPVDSSELQMVMSRLCEQNVKSDVGNVAALLKDRPFMVMTPTGDLRFLRASEIGYFRYLSNRKIWEAALTDGTFLALRRSTTAEQLCAYDSVFIQIHQSYIINMHYLIMVQDNRCIMYPPFNAAEELLISRKYKKIMIERFYQL</sequence>
<dbReference type="InterPro" id="IPR001789">
    <property type="entry name" value="Sig_transdc_resp-reg_receiver"/>
</dbReference>
<feature type="modified residue" description="4-aspartylphosphate" evidence="2">
    <location>
        <position position="57"/>
    </location>
</feature>
<dbReference type="RefSeq" id="WP_191763540.1">
    <property type="nucleotide sequence ID" value="NZ_JACSPP010000015.1"/>
</dbReference>
<dbReference type="PANTHER" id="PTHR48111:SF69">
    <property type="entry name" value="RESPONSE REGULATOR RECEIVER"/>
    <property type="match status" value="1"/>
</dbReference>
<evidence type="ECO:0000313" key="5">
    <source>
        <dbReference type="Proteomes" id="UP000620874"/>
    </source>
</evidence>
<organism evidence="4 5">
    <name type="scientific">Phocaeicola intestinalis</name>
    <dbReference type="NCBI Taxonomy" id="2762212"/>
    <lineage>
        <taxon>Bacteria</taxon>
        <taxon>Pseudomonadati</taxon>
        <taxon>Bacteroidota</taxon>
        <taxon>Bacteroidia</taxon>
        <taxon>Bacteroidales</taxon>
        <taxon>Bacteroidaceae</taxon>
        <taxon>Phocaeicola</taxon>
    </lineage>
</organism>
<name>A0ABR8Y7H2_9BACT</name>
<dbReference type="SMART" id="SM00850">
    <property type="entry name" value="LytTR"/>
    <property type="match status" value="1"/>
</dbReference>
<proteinExistence type="predicted"/>
<dbReference type="SUPFAM" id="SSF52172">
    <property type="entry name" value="CheY-like"/>
    <property type="match status" value="1"/>
</dbReference>
<comment type="caution">
    <text evidence="4">The sequence shown here is derived from an EMBL/GenBank/DDBJ whole genome shotgun (WGS) entry which is preliminary data.</text>
</comment>
<keyword evidence="2" id="KW-0597">Phosphoprotein</keyword>
<evidence type="ECO:0000313" key="4">
    <source>
        <dbReference type="EMBL" id="MBD8040129.1"/>
    </source>
</evidence>
<evidence type="ECO:0000259" key="3">
    <source>
        <dbReference type="PROSITE" id="PS50110"/>
    </source>
</evidence>
<dbReference type="InterPro" id="IPR011006">
    <property type="entry name" value="CheY-like_superfamily"/>
</dbReference>
<protein>
    <submittedName>
        <fullName evidence="4">Response regulator transcription factor</fullName>
    </submittedName>
</protein>
<evidence type="ECO:0000256" key="1">
    <source>
        <dbReference type="ARBA" id="ARBA00023125"/>
    </source>
</evidence>
<dbReference type="Proteomes" id="UP000620874">
    <property type="component" value="Unassembled WGS sequence"/>
</dbReference>
<keyword evidence="1" id="KW-0238">DNA-binding</keyword>
<dbReference type="Gene3D" id="2.40.50.1020">
    <property type="entry name" value="LytTr DNA-binding domain"/>
    <property type="match status" value="1"/>
</dbReference>